<feature type="transmembrane region" description="Helical" evidence="1">
    <location>
        <begin position="85"/>
        <end position="103"/>
    </location>
</feature>
<organism evidence="2 3">
    <name type="scientific">Teichococcus deserti</name>
    <dbReference type="NCBI Taxonomy" id="1817963"/>
    <lineage>
        <taxon>Bacteria</taxon>
        <taxon>Pseudomonadati</taxon>
        <taxon>Pseudomonadota</taxon>
        <taxon>Alphaproteobacteria</taxon>
        <taxon>Acetobacterales</taxon>
        <taxon>Roseomonadaceae</taxon>
        <taxon>Roseomonas</taxon>
    </lineage>
</organism>
<reference evidence="2 3" key="1">
    <citation type="submission" date="2016-10" db="EMBL/GenBank/DDBJ databases">
        <title>Draft Genome sequence of Roseomonas sp. strain M3.</title>
        <authorList>
            <person name="Subhash Y."/>
            <person name="Lee S."/>
        </authorList>
    </citation>
    <scope>NUCLEOTIDE SEQUENCE [LARGE SCALE GENOMIC DNA]</scope>
    <source>
        <strain evidence="2 3">M3</strain>
    </source>
</reference>
<dbReference type="RefSeq" id="WP_076958090.1">
    <property type="nucleotide sequence ID" value="NZ_MLCO01000141.1"/>
</dbReference>
<keyword evidence="1" id="KW-0472">Membrane</keyword>
<feature type="transmembrane region" description="Helical" evidence="1">
    <location>
        <begin position="153"/>
        <end position="170"/>
    </location>
</feature>
<feature type="transmembrane region" description="Helical" evidence="1">
    <location>
        <begin position="123"/>
        <end position="146"/>
    </location>
</feature>
<dbReference type="Proteomes" id="UP000188879">
    <property type="component" value="Unassembled WGS sequence"/>
</dbReference>
<feature type="transmembrane region" description="Helical" evidence="1">
    <location>
        <begin position="51"/>
        <end position="73"/>
    </location>
</feature>
<protein>
    <submittedName>
        <fullName evidence="2">Uncharacterized protein</fullName>
    </submittedName>
</protein>
<accession>A0A1V2H2V2</accession>
<comment type="caution">
    <text evidence="2">The sequence shown here is derived from an EMBL/GenBank/DDBJ whole genome shotgun (WGS) entry which is preliminary data.</text>
</comment>
<keyword evidence="3" id="KW-1185">Reference proteome</keyword>
<gene>
    <name evidence="2" type="ORF">BKE38_14690</name>
</gene>
<dbReference type="AlphaFoldDB" id="A0A1V2H2V2"/>
<proteinExistence type="predicted"/>
<keyword evidence="1" id="KW-0812">Transmembrane</keyword>
<evidence type="ECO:0000313" key="2">
    <source>
        <dbReference type="EMBL" id="ONG52310.1"/>
    </source>
</evidence>
<keyword evidence="1" id="KW-1133">Transmembrane helix</keyword>
<sequence length="255" mass="26961">MPRLAVDRLFRLHCGLILAVLAGHLLSRLLYARAGRESSLSNVLNMLEETSIPTVVSTAGLLAAALAALLIALSARASGERLARSWFFVAACLAFMALDEGAALHDRLTFLLQGRFALGGVFYLGWVLPYLLLAGLCAVLCLPLAWQLPRRTLARILLAGAVFAGAALGLEMVESAVIHAAAGPGVALRDVDLAAINRTPLMTALVTLEELGELLGIALLLRALLLHLVQDRGITAIRLETAQRPAALAARQPAG</sequence>
<evidence type="ECO:0000313" key="3">
    <source>
        <dbReference type="Proteomes" id="UP000188879"/>
    </source>
</evidence>
<name>A0A1V2H2V2_9PROT</name>
<evidence type="ECO:0000256" key="1">
    <source>
        <dbReference type="SAM" id="Phobius"/>
    </source>
</evidence>
<feature type="transmembrane region" description="Helical" evidence="1">
    <location>
        <begin position="12"/>
        <end position="31"/>
    </location>
</feature>
<dbReference type="OrthoDB" id="7269948at2"/>
<dbReference type="EMBL" id="MLCO01000141">
    <property type="protein sequence ID" value="ONG52310.1"/>
    <property type="molecule type" value="Genomic_DNA"/>
</dbReference>